<evidence type="ECO:0000256" key="2">
    <source>
        <dbReference type="SAM" id="SignalP"/>
    </source>
</evidence>
<reference evidence="3" key="2">
    <citation type="submission" date="2022-10" db="EMBL/GenBank/DDBJ databases">
        <authorList>
            <consortium name="ENA_rothamsted_submissions"/>
            <consortium name="culmorum"/>
            <person name="King R."/>
        </authorList>
    </citation>
    <scope>NUCLEOTIDE SEQUENCE</scope>
</reference>
<name>A0A9N9S4K2_9DIPT</name>
<protein>
    <submittedName>
        <fullName evidence="3">Uncharacterized protein</fullName>
    </submittedName>
</protein>
<keyword evidence="1" id="KW-1133">Transmembrane helix</keyword>
<organism evidence="3 4">
    <name type="scientific">Chironomus riparius</name>
    <dbReference type="NCBI Taxonomy" id="315576"/>
    <lineage>
        <taxon>Eukaryota</taxon>
        <taxon>Metazoa</taxon>
        <taxon>Ecdysozoa</taxon>
        <taxon>Arthropoda</taxon>
        <taxon>Hexapoda</taxon>
        <taxon>Insecta</taxon>
        <taxon>Pterygota</taxon>
        <taxon>Neoptera</taxon>
        <taxon>Endopterygota</taxon>
        <taxon>Diptera</taxon>
        <taxon>Nematocera</taxon>
        <taxon>Chironomoidea</taxon>
        <taxon>Chironomidae</taxon>
        <taxon>Chironominae</taxon>
        <taxon>Chironomus</taxon>
    </lineage>
</organism>
<feature type="transmembrane region" description="Helical" evidence="1">
    <location>
        <begin position="225"/>
        <end position="250"/>
    </location>
</feature>
<proteinExistence type="predicted"/>
<feature type="signal peptide" evidence="2">
    <location>
        <begin position="1"/>
        <end position="22"/>
    </location>
</feature>
<dbReference type="OrthoDB" id="676979at2759"/>
<keyword evidence="1" id="KW-0472">Membrane</keyword>
<dbReference type="SUPFAM" id="SSF52058">
    <property type="entry name" value="L domain-like"/>
    <property type="match status" value="1"/>
</dbReference>
<dbReference type="Proteomes" id="UP001153620">
    <property type="component" value="Chromosome 4"/>
</dbReference>
<keyword evidence="1" id="KW-0812">Transmembrane</keyword>
<evidence type="ECO:0000256" key="1">
    <source>
        <dbReference type="SAM" id="Phobius"/>
    </source>
</evidence>
<feature type="chain" id="PRO_5040505036" evidence="2">
    <location>
        <begin position="23"/>
        <end position="254"/>
    </location>
</feature>
<keyword evidence="2" id="KW-0732">Signal</keyword>
<sequence length="254" mass="29233">MEANNTLKLFSASLLLISSINCETINMDCSMMQKLFQATGFISYCEVKSSLIIHDRNTFINLQSSNTDQIFGVKIINQEVFYIPKFDKKFQNDFLLFSIIKSKLQEINSEDLYNFISLEVLELNGNEITYLGANLLIRNTKLRTVDFSSNRINSIHVSILESMQKLKFFNFFGNGYESSNECGVKMCGFNNCTNESLTLINEPVKIKKSFSFLDVFKVKLEMNRIGIWILMLITTVGFLVNLCWVSWAIFKKVQ</sequence>
<accession>A0A9N9S4K2</accession>
<keyword evidence="4" id="KW-1185">Reference proteome</keyword>
<dbReference type="EMBL" id="OU895880">
    <property type="protein sequence ID" value="CAG9810231.1"/>
    <property type="molecule type" value="Genomic_DNA"/>
</dbReference>
<dbReference type="Gene3D" id="3.80.10.10">
    <property type="entry name" value="Ribonuclease Inhibitor"/>
    <property type="match status" value="1"/>
</dbReference>
<dbReference type="InterPro" id="IPR032675">
    <property type="entry name" value="LRR_dom_sf"/>
</dbReference>
<dbReference type="AlphaFoldDB" id="A0A9N9S4K2"/>
<evidence type="ECO:0000313" key="3">
    <source>
        <dbReference type="EMBL" id="CAG9810231.1"/>
    </source>
</evidence>
<evidence type="ECO:0000313" key="4">
    <source>
        <dbReference type="Proteomes" id="UP001153620"/>
    </source>
</evidence>
<gene>
    <name evidence="3" type="ORF">CHIRRI_LOCUS13048</name>
</gene>
<reference evidence="3" key="1">
    <citation type="submission" date="2022-01" db="EMBL/GenBank/DDBJ databases">
        <authorList>
            <person name="King R."/>
        </authorList>
    </citation>
    <scope>NUCLEOTIDE SEQUENCE</scope>
</reference>